<reference evidence="2 3" key="1">
    <citation type="submission" date="2018-12" db="EMBL/GenBank/DDBJ databases">
        <authorList>
            <person name="Sun L."/>
            <person name="Chen Z."/>
        </authorList>
    </citation>
    <scope>NUCLEOTIDE SEQUENCE [LARGE SCALE GENOMIC DNA]</scope>
    <source>
        <strain evidence="2 3">DSM 15890</strain>
    </source>
</reference>
<dbReference type="InterPro" id="IPR041657">
    <property type="entry name" value="HTH_17"/>
</dbReference>
<dbReference type="Proteomes" id="UP000279446">
    <property type="component" value="Unassembled WGS sequence"/>
</dbReference>
<evidence type="ECO:0000259" key="1">
    <source>
        <dbReference type="Pfam" id="PF12728"/>
    </source>
</evidence>
<comment type="caution">
    <text evidence="2">The sequence shown here is derived from an EMBL/GenBank/DDBJ whole genome shotgun (WGS) entry which is preliminary data.</text>
</comment>
<dbReference type="Pfam" id="PF12728">
    <property type="entry name" value="HTH_17"/>
    <property type="match status" value="1"/>
</dbReference>
<name>A0A433XX73_9BACL</name>
<dbReference type="GO" id="GO:0003677">
    <property type="term" value="F:DNA binding"/>
    <property type="evidence" value="ECO:0007669"/>
    <property type="project" value="UniProtKB-KW"/>
</dbReference>
<keyword evidence="2" id="KW-0238">DNA-binding</keyword>
<protein>
    <submittedName>
        <fullName evidence="2">DNA-binding protein</fullName>
    </submittedName>
</protein>
<keyword evidence="3" id="KW-1185">Reference proteome</keyword>
<sequence length="68" mass="7889">MVLRDRDICYTVSDLYEMLPLGRNAIYKLVNSEDFPKKRIGNRILIPALGFARWLENFDGNDGEDINI</sequence>
<evidence type="ECO:0000313" key="3">
    <source>
        <dbReference type="Proteomes" id="UP000279446"/>
    </source>
</evidence>
<dbReference type="EMBL" id="RZNY01000046">
    <property type="protein sequence ID" value="RUT39408.1"/>
    <property type="molecule type" value="Genomic_DNA"/>
</dbReference>
<proteinExistence type="predicted"/>
<dbReference type="AlphaFoldDB" id="A0A433XX73"/>
<gene>
    <name evidence="2" type="ORF">EJP82_26275</name>
</gene>
<dbReference type="RefSeq" id="WP_127195024.1">
    <property type="nucleotide sequence ID" value="NZ_RZNY01000046.1"/>
</dbReference>
<accession>A0A433XX73</accession>
<dbReference type="OrthoDB" id="122388at2"/>
<organism evidence="2 3">
    <name type="scientific">Paenibacillus anaericanus</name>
    <dbReference type="NCBI Taxonomy" id="170367"/>
    <lineage>
        <taxon>Bacteria</taxon>
        <taxon>Bacillati</taxon>
        <taxon>Bacillota</taxon>
        <taxon>Bacilli</taxon>
        <taxon>Bacillales</taxon>
        <taxon>Paenibacillaceae</taxon>
        <taxon>Paenibacillus</taxon>
    </lineage>
</organism>
<feature type="domain" description="Helix-turn-helix" evidence="1">
    <location>
        <begin position="10"/>
        <end position="57"/>
    </location>
</feature>
<evidence type="ECO:0000313" key="2">
    <source>
        <dbReference type="EMBL" id="RUT39408.1"/>
    </source>
</evidence>